<dbReference type="PANTHER" id="PTHR33116:SF78">
    <property type="entry name" value="OS12G0587133 PROTEIN"/>
    <property type="match status" value="1"/>
</dbReference>
<sequence length="245" mass="28097">MKKIGERCGKWIEMEEETELKNHLRWAQIPQGNTGMPLGAKHKALRIWDGIIEKTEKKLALWKSQYLSLGGRVTLINSECGGLGMRNQELQNKSLIMKWLWRYNQEDHALWKEVIFHIYGHEEQWCTNEAITTYGVGVWRSIGNLWLILNANTKVKVGRWDRISFWKENWNDHGTVLAIDGVHQVGHDDEITPSVVPTGVKNDGDVALLEDYNLYDNPLWNVEKEGDTCFQVVTSSLSVPILDGA</sequence>
<dbReference type="Proteomes" id="UP001234989">
    <property type="component" value="Chromosome 1"/>
</dbReference>
<name>A0AAF0T499_SOLVR</name>
<gene>
    <name evidence="1" type="ORF">MTR67_000532</name>
</gene>
<evidence type="ECO:0000313" key="2">
    <source>
        <dbReference type="Proteomes" id="UP001234989"/>
    </source>
</evidence>
<evidence type="ECO:0000313" key="1">
    <source>
        <dbReference type="EMBL" id="WMV07147.1"/>
    </source>
</evidence>
<reference evidence="1" key="1">
    <citation type="submission" date="2023-08" db="EMBL/GenBank/DDBJ databases">
        <title>A de novo genome assembly of Solanum verrucosum Schlechtendal, a Mexican diploid species geographically isolated from the other diploid A-genome species in potato relatives.</title>
        <authorList>
            <person name="Hosaka K."/>
        </authorList>
    </citation>
    <scope>NUCLEOTIDE SEQUENCE</scope>
    <source>
        <tissue evidence="1">Young leaves</tissue>
    </source>
</reference>
<dbReference type="PANTHER" id="PTHR33116">
    <property type="entry name" value="REVERSE TRANSCRIPTASE ZINC-BINDING DOMAIN-CONTAINING PROTEIN-RELATED-RELATED"/>
    <property type="match status" value="1"/>
</dbReference>
<accession>A0AAF0T499</accession>
<dbReference type="EMBL" id="CP133612">
    <property type="protein sequence ID" value="WMV07147.1"/>
    <property type="molecule type" value="Genomic_DNA"/>
</dbReference>
<organism evidence="1 2">
    <name type="scientific">Solanum verrucosum</name>
    <dbReference type="NCBI Taxonomy" id="315347"/>
    <lineage>
        <taxon>Eukaryota</taxon>
        <taxon>Viridiplantae</taxon>
        <taxon>Streptophyta</taxon>
        <taxon>Embryophyta</taxon>
        <taxon>Tracheophyta</taxon>
        <taxon>Spermatophyta</taxon>
        <taxon>Magnoliopsida</taxon>
        <taxon>eudicotyledons</taxon>
        <taxon>Gunneridae</taxon>
        <taxon>Pentapetalae</taxon>
        <taxon>asterids</taxon>
        <taxon>lamiids</taxon>
        <taxon>Solanales</taxon>
        <taxon>Solanaceae</taxon>
        <taxon>Solanoideae</taxon>
        <taxon>Solaneae</taxon>
        <taxon>Solanum</taxon>
    </lineage>
</organism>
<proteinExistence type="predicted"/>
<protein>
    <submittedName>
        <fullName evidence="1">Uncharacterized protein</fullName>
    </submittedName>
</protein>
<keyword evidence="2" id="KW-1185">Reference proteome</keyword>
<dbReference type="AlphaFoldDB" id="A0AAF0T499"/>